<feature type="transmembrane region" description="Helical" evidence="2">
    <location>
        <begin position="21"/>
        <end position="40"/>
    </location>
</feature>
<gene>
    <name evidence="3" type="ORF">N0V91_004148</name>
</gene>
<organism evidence="3 4">
    <name type="scientific">Didymella pomorum</name>
    <dbReference type="NCBI Taxonomy" id="749634"/>
    <lineage>
        <taxon>Eukaryota</taxon>
        <taxon>Fungi</taxon>
        <taxon>Dikarya</taxon>
        <taxon>Ascomycota</taxon>
        <taxon>Pezizomycotina</taxon>
        <taxon>Dothideomycetes</taxon>
        <taxon>Pleosporomycetidae</taxon>
        <taxon>Pleosporales</taxon>
        <taxon>Pleosporineae</taxon>
        <taxon>Didymellaceae</taxon>
        <taxon>Didymella</taxon>
    </lineage>
</organism>
<proteinExistence type="predicted"/>
<comment type="caution">
    <text evidence="3">The sequence shown here is derived from an EMBL/GenBank/DDBJ whole genome shotgun (WGS) entry which is preliminary data.</text>
</comment>
<dbReference type="Proteomes" id="UP001140510">
    <property type="component" value="Unassembled WGS sequence"/>
</dbReference>
<evidence type="ECO:0000313" key="3">
    <source>
        <dbReference type="EMBL" id="KAJ4406982.1"/>
    </source>
</evidence>
<keyword evidence="4" id="KW-1185">Reference proteome</keyword>
<reference evidence="3" key="1">
    <citation type="submission" date="2022-10" db="EMBL/GenBank/DDBJ databases">
        <title>Tapping the CABI collections for fungal endophytes: first genome assemblies for Collariella, Neodidymelliopsis, Ascochyta clinopodiicola, Didymella pomorum, Didymosphaeria variabile, Neocosmospora piperis and Neocucurbitaria cava.</title>
        <authorList>
            <person name="Hill R."/>
        </authorList>
    </citation>
    <scope>NUCLEOTIDE SEQUENCE</scope>
    <source>
        <strain evidence="3">IMI 355091</strain>
    </source>
</reference>
<accession>A0A9W8ZGV9</accession>
<keyword evidence="2" id="KW-0472">Membrane</keyword>
<evidence type="ECO:0000256" key="2">
    <source>
        <dbReference type="SAM" id="Phobius"/>
    </source>
</evidence>
<dbReference type="EMBL" id="JAPEVA010000023">
    <property type="protein sequence ID" value="KAJ4406982.1"/>
    <property type="molecule type" value="Genomic_DNA"/>
</dbReference>
<feature type="region of interest" description="Disordered" evidence="1">
    <location>
        <begin position="47"/>
        <end position="69"/>
    </location>
</feature>
<protein>
    <submittedName>
        <fullName evidence="3">Uncharacterized protein</fullName>
    </submittedName>
</protein>
<evidence type="ECO:0000313" key="4">
    <source>
        <dbReference type="Proteomes" id="UP001140510"/>
    </source>
</evidence>
<keyword evidence="2" id="KW-1133">Transmembrane helix</keyword>
<evidence type="ECO:0000256" key="1">
    <source>
        <dbReference type="SAM" id="MobiDB-lite"/>
    </source>
</evidence>
<keyword evidence="2" id="KW-0812">Transmembrane</keyword>
<dbReference type="AlphaFoldDB" id="A0A9W8ZGV9"/>
<sequence>MAENEALKAAMEETASRTECRVYICFALFVVILFLVDKLLATTKKARPKQHHKQSTATAILDSMHTRGY</sequence>
<name>A0A9W8ZGV9_9PLEO</name>